<comment type="caution">
    <text evidence="2">The sequence shown here is derived from an EMBL/GenBank/DDBJ whole genome shotgun (WGS) entry which is preliminary data.</text>
</comment>
<keyword evidence="3" id="KW-1185">Reference proteome</keyword>
<evidence type="ECO:0000256" key="1">
    <source>
        <dbReference type="SAM" id="Phobius"/>
    </source>
</evidence>
<feature type="transmembrane region" description="Helical" evidence="1">
    <location>
        <begin position="17"/>
        <end position="41"/>
    </location>
</feature>
<accession>L8MVR7</accession>
<keyword evidence="1" id="KW-1133">Transmembrane helix</keyword>
<proteinExistence type="predicted"/>
<organism evidence="2 3">
    <name type="scientific">Pseudanabaena biceps PCC 7429</name>
    <dbReference type="NCBI Taxonomy" id="927668"/>
    <lineage>
        <taxon>Bacteria</taxon>
        <taxon>Bacillati</taxon>
        <taxon>Cyanobacteriota</taxon>
        <taxon>Cyanophyceae</taxon>
        <taxon>Pseudanabaenales</taxon>
        <taxon>Pseudanabaenaceae</taxon>
        <taxon>Pseudanabaena</taxon>
    </lineage>
</organism>
<reference evidence="2 3" key="1">
    <citation type="journal article" date="2013" name="Proc. Natl. Acad. Sci. U.S.A.">
        <title>Improving the coverage of the cyanobacterial phylum using diversity-driven genome sequencing.</title>
        <authorList>
            <person name="Shih P.M."/>
            <person name="Wu D."/>
            <person name="Latifi A."/>
            <person name="Axen S.D."/>
            <person name="Fewer D.P."/>
            <person name="Talla E."/>
            <person name="Calteau A."/>
            <person name="Cai F."/>
            <person name="Tandeau de Marsac N."/>
            <person name="Rippka R."/>
            <person name="Herdman M."/>
            <person name="Sivonen K."/>
            <person name="Coursin T."/>
            <person name="Laurent T."/>
            <person name="Goodwin L."/>
            <person name="Nolan M."/>
            <person name="Davenport K.W."/>
            <person name="Han C.S."/>
            <person name="Rubin E.M."/>
            <person name="Eisen J.A."/>
            <person name="Woyke T."/>
            <person name="Gugger M."/>
            <person name="Kerfeld C.A."/>
        </authorList>
    </citation>
    <scope>NUCLEOTIDE SEQUENCE [LARGE SCALE GENOMIC DNA]</scope>
    <source>
        <strain evidence="2 3">PCC 7429</strain>
    </source>
</reference>
<dbReference type="AlphaFoldDB" id="L8MVR7"/>
<protein>
    <submittedName>
        <fullName evidence="2">Uncharacterized protein</fullName>
    </submittedName>
</protein>
<dbReference type="Proteomes" id="UP000011201">
    <property type="component" value="Unassembled WGS sequence"/>
</dbReference>
<name>L8MVR7_9CYAN</name>
<evidence type="ECO:0000313" key="3">
    <source>
        <dbReference type="Proteomes" id="UP000011201"/>
    </source>
</evidence>
<sequence>MQDIMRKDAGVDLTFPVIFYSSVTVNIPTATSLILALRIVIK</sequence>
<dbReference type="PATRIC" id="fig|927668.3.peg.4911"/>
<gene>
    <name evidence="2" type="ORF">Pse7429DRAFT_4332</name>
</gene>
<keyword evidence="1" id="KW-0812">Transmembrane</keyword>
<evidence type="ECO:0000313" key="2">
    <source>
        <dbReference type="EMBL" id="ELS30560.1"/>
    </source>
</evidence>
<dbReference type="EMBL" id="ALWB01000293">
    <property type="protein sequence ID" value="ELS30560.1"/>
    <property type="molecule type" value="Genomic_DNA"/>
</dbReference>
<keyword evidence="1" id="KW-0472">Membrane</keyword>